<evidence type="ECO:0000313" key="2">
    <source>
        <dbReference type="EMBL" id="KAK8099878.1"/>
    </source>
</evidence>
<feature type="region of interest" description="Disordered" evidence="1">
    <location>
        <begin position="324"/>
        <end position="353"/>
    </location>
</feature>
<comment type="caution">
    <text evidence="2">The sequence shown here is derived from an EMBL/GenBank/DDBJ whole genome shotgun (WGS) entry which is preliminary data.</text>
</comment>
<evidence type="ECO:0000313" key="3">
    <source>
        <dbReference type="Proteomes" id="UP001392437"/>
    </source>
</evidence>
<protein>
    <submittedName>
        <fullName evidence="2">Uncharacterized protein</fullName>
    </submittedName>
</protein>
<sequence>MGEHLEASLPDEEVEVGAAPSAHGFVGFISQKQKISVVVLDEYPGIEVVIRNNGLIVKDYPVPGIDWTRYGSHGSIFPGVSAYVESSEAGAFSVSITVDRKYDFSRDQNHLLCFSTWMESRNPKDKRIITKQHVAAGHGRAHVSCDITLSYRDSWEILGSPIGERGFGGRQPSDIVRSPTGEPSLCGTIHVCVSRVAMVKPERPELTLQDAYNIADMDRRGIDTTNLESCTCGSWHNPIIASSAATIPSTSIASPRSREGRHGTTVPGQPAGAGRATHQEPDLPAAPAIANKSRGPVERQELIELRDRCKLMLWNINWHLSELPDLDNESSERPAKRPRQREKRVEIIDLTED</sequence>
<gene>
    <name evidence="2" type="ORF">PG999_010252</name>
</gene>
<dbReference type="EMBL" id="JAQQWP010000009">
    <property type="protein sequence ID" value="KAK8099878.1"/>
    <property type="molecule type" value="Genomic_DNA"/>
</dbReference>
<feature type="region of interest" description="Disordered" evidence="1">
    <location>
        <begin position="246"/>
        <end position="293"/>
    </location>
</feature>
<dbReference type="AlphaFoldDB" id="A0AAW0QF96"/>
<name>A0AAW0QF96_9PEZI</name>
<dbReference type="Proteomes" id="UP001392437">
    <property type="component" value="Unassembled WGS sequence"/>
</dbReference>
<feature type="compositionally biased region" description="Low complexity" evidence="1">
    <location>
        <begin position="246"/>
        <end position="255"/>
    </location>
</feature>
<keyword evidence="3" id="KW-1185">Reference proteome</keyword>
<organism evidence="2 3">
    <name type="scientific">Apiospora kogelbergensis</name>
    <dbReference type="NCBI Taxonomy" id="1337665"/>
    <lineage>
        <taxon>Eukaryota</taxon>
        <taxon>Fungi</taxon>
        <taxon>Dikarya</taxon>
        <taxon>Ascomycota</taxon>
        <taxon>Pezizomycotina</taxon>
        <taxon>Sordariomycetes</taxon>
        <taxon>Xylariomycetidae</taxon>
        <taxon>Amphisphaeriales</taxon>
        <taxon>Apiosporaceae</taxon>
        <taxon>Apiospora</taxon>
    </lineage>
</organism>
<evidence type="ECO:0000256" key="1">
    <source>
        <dbReference type="SAM" id="MobiDB-lite"/>
    </source>
</evidence>
<proteinExistence type="predicted"/>
<reference evidence="2 3" key="1">
    <citation type="submission" date="2023-01" db="EMBL/GenBank/DDBJ databases">
        <title>Analysis of 21 Apiospora genomes using comparative genomics revels a genus with tremendous synthesis potential of carbohydrate active enzymes and secondary metabolites.</title>
        <authorList>
            <person name="Sorensen T."/>
        </authorList>
    </citation>
    <scope>NUCLEOTIDE SEQUENCE [LARGE SCALE GENOMIC DNA]</scope>
    <source>
        <strain evidence="2 3">CBS 117206</strain>
    </source>
</reference>
<accession>A0AAW0QF96</accession>